<evidence type="ECO:0000313" key="6">
    <source>
        <dbReference type="EMBL" id="CAF4086458.1"/>
    </source>
</evidence>
<keyword evidence="2" id="KW-1133">Transmembrane helix</keyword>
<feature type="compositionally biased region" description="Polar residues" evidence="1">
    <location>
        <begin position="220"/>
        <end position="231"/>
    </location>
</feature>
<feature type="transmembrane region" description="Helical" evidence="2">
    <location>
        <begin position="178"/>
        <end position="205"/>
    </location>
</feature>
<name>A0A815I7V8_9BILA</name>
<evidence type="ECO:0000313" key="4">
    <source>
        <dbReference type="EMBL" id="CAF1429360.1"/>
    </source>
</evidence>
<keyword evidence="2" id="KW-0472">Membrane</keyword>
<keyword evidence="2" id="KW-0812">Transmembrane</keyword>
<feature type="transmembrane region" description="Helical" evidence="2">
    <location>
        <begin position="120"/>
        <end position="142"/>
    </location>
</feature>
<organism evidence="3 7">
    <name type="scientific">Rotaria sordida</name>
    <dbReference type="NCBI Taxonomy" id="392033"/>
    <lineage>
        <taxon>Eukaryota</taxon>
        <taxon>Metazoa</taxon>
        <taxon>Spiralia</taxon>
        <taxon>Gnathifera</taxon>
        <taxon>Rotifera</taxon>
        <taxon>Eurotatoria</taxon>
        <taxon>Bdelloidea</taxon>
        <taxon>Philodinida</taxon>
        <taxon>Philodinidae</taxon>
        <taxon>Rotaria</taxon>
    </lineage>
</organism>
<dbReference type="EMBL" id="CAJOBE010009508">
    <property type="protein sequence ID" value="CAF4086458.1"/>
    <property type="molecule type" value="Genomic_DNA"/>
</dbReference>
<feature type="region of interest" description="Disordered" evidence="1">
    <location>
        <begin position="220"/>
        <end position="243"/>
    </location>
</feature>
<dbReference type="OrthoDB" id="10527179at2759"/>
<dbReference type="AlphaFoldDB" id="A0A815I7V8"/>
<comment type="caution">
    <text evidence="3">The sequence shown here is derived from an EMBL/GenBank/DDBJ whole genome shotgun (WGS) entry which is preliminary data.</text>
</comment>
<protein>
    <submittedName>
        <fullName evidence="3">Uncharacterized protein</fullName>
    </submittedName>
</protein>
<dbReference type="EMBL" id="CAJNOU010004159">
    <property type="protein sequence ID" value="CAF1429360.1"/>
    <property type="molecule type" value="Genomic_DNA"/>
</dbReference>
<sequence length="243" mass="27128">MTLQKSQTVWHCGRKLNTTRVSVYILLCLCIWCGSLAFFEGVILGYATAGKGDDCPIPKRAASTTVMDCFVYEERFDASPRNKTFSVQCNETTKVLFNGSWAGCFAWIHTDVEVVEVIDALGICTGIIAFIGSAVAIISYLCQQHRWRLIFDILACVAAAFIPWFISTMGHLPFLTYILMGSLISVIMTTQYLLGFVPFLTWLCLAREACRSIKKWRESNACSPATPSNDENQPRPKPIITNL</sequence>
<evidence type="ECO:0000256" key="2">
    <source>
        <dbReference type="SAM" id="Phobius"/>
    </source>
</evidence>
<evidence type="ECO:0000313" key="5">
    <source>
        <dbReference type="EMBL" id="CAF3908249.1"/>
    </source>
</evidence>
<dbReference type="EMBL" id="CAJOAX010004485">
    <property type="protein sequence ID" value="CAF3908249.1"/>
    <property type="molecule type" value="Genomic_DNA"/>
</dbReference>
<evidence type="ECO:0000313" key="3">
    <source>
        <dbReference type="EMBL" id="CAF1361865.1"/>
    </source>
</evidence>
<evidence type="ECO:0000256" key="1">
    <source>
        <dbReference type="SAM" id="MobiDB-lite"/>
    </source>
</evidence>
<dbReference type="Proteomes" id="UP000663882">
    <property type="component" value="Unassembled WGS sequence"/>
</dbReference>
<dbReference type="Proteomes" id="UP000663889">
    <property type="component" value="Unassembled WGS sequence"/>
</dbReference>
<accession>A0A815I7V8</accession>
<evidence type="ECO:0000313" key="7">
    <source>
        <dbReference type="Proteomes" id="UP000663882"/>
    </source>
</evidence>
<proteinExistence type="predicted"/>
<dbReference type="EMBL" id="CAJNOO010003952">
    <property type="protein sequence ID" value="CAF1361865.1"/>
    <property type="molecule type" value="Genomic_DNA"/>
</dbReference>
<feature type="transmembrane region" description="Helical" evidence="2">
    <location>
        <begin position="149"/>
        <end position="166"/>
    </location>
</feature>
<feature type="transmembrane region" description="Helical" evidence="2">
    <location>
        <begin position="21"/>
        <end position="39"/>
    </location>
</feature>
<gene>
    <name evidence="6" type="ORF">FNK824_LOCUS30656</name>
    <name evidence="5" type="ORF">OTI717_LOCUS24157</name>
    <name evidence="3" type="ORF">RFH988_LOCUS32862</name>
    <name evidence="4" type="ORF">SEV965_LOCUS32668</name>
</gene>
<dbReference type="Proteomes" id="UP000663823">
    <property type="component" value="Unassembled WGS sequence"/>
</dbReference>
<reference evidence="3" key="1">
    <citation type="submission" date="2021-02" db="EMBL/GenBank/DDBJ databases">
        <authorList>
            <person name="Nowell W R."/>
        </authorList>
    </citation>
    <scope>NUCLEOTIDE SEQUENCE</scope>
</reference>
<dbReference type="Proteomes" id="UP000663874">
    <property type="component" value="Unassembled WGS sequence"/>
</dbReference>